<proteinExistence type="predicted"/>
<evidence type="ECO:0000256" key="1">
    <source>
        <dbReference type="SAM" id="MobiDB-lite"/>
    </source>
</evidence>
<feature type="compositionally biased region" description="Polar residues" evidence="1">
    <location>
        <begin position="62"/>
        <end position="76"/>
    </location>
</feature>
<feature type="region of interest" description="Disordered" evidence="1">
    <location>
        <begin position="62"/>
        <end position="83"/>
    </location>
</feature>
<sequence>MDHFQEPNSLGCAKRAGAYADAMSLRWLTDTAAHSGLYLAGESFSVDAGWTEPSLRGAVIPSSTFATTPARTNGGFSMNDYPR</sequence>
<comment type="caution">
    <text evidence="2">The sequence shown here is derived from an EMBL/GenBank/DDBJ whole genome shotgun (WGS) entry which is preliminary data.</text>
</comment>
<name>A0A939NL00_SERMA</name>
<protein>
    <submittedName>
        <fullName evidence="2">Uncharacterized protein</fullName>
    </submittedName>
</protein>
<gene>
    <name evidence="2" type="ORF">J4732_11555</name>
</gene>
<accession>A0A939NL00</accession>
<dbReference type="EMBL" id="JAGETR010000069">
    <property type="protein sequence ID" value="MBO2006893.1"/>
    <property type="molecule type" value="Genomic_DNA"/>
</dbReference>
<dbReference type="AlphaFoldDB" id="A0A939NL00"/>
<organism evidence="2">
    <name type="scientific">Serratia marcescens</name>
    <dbReference type="NCBI Taxonomy" id="615"/>
    <lineage>
        <taxon>Bacteria</taxon>
        <taxon>Pseudomonadati</taxon>
        <taxon>Pseudomonadota</taxon>
        <taxon>Gammaproteobacteria</taxon>
        <taxon>Enterobacterales</taxon>
        <taxon>Yersiniaceae</taxon>
        <taxon>Serratia</taxon>
    </lineage>
</organism>
<reference evidence="2" key="1">
    <citation type="submission" date="2021-03" db="EMBL/GenBank/DDBJ databases">
        <title>Molecular epidemiology and mechanisms of colistin and carbapenem resistance in Enterobacteriaceae from clinical isolates, the environment and porcine samples in Pretoria, South Africa.</title>
        <authorList>
            <person name="Bogoshi D."/>
            <person name="Mbelle N.M."/>
            <person name="Naidoo V."/>
            <person name="Osei Sekyere J."/>
        </authorList>
    </citation>
    <scope>NUCLEOTIDE SEQUENCE</scope>
    <source>
        <strain evidence="2">C080</strain>
    </source>
</reference>
<evidence type="ECO:0000313" key="2">
    <source>
        <dbReference type="EMBL" id="MBO2006893.1"/>
    </source>
</evidence>